<evidence type="ECO:0000256" key="2">
    <source>
        <dbReference type="ARBA" id="ARBA00022737"/>
    </source>
</evidence>
<sequence length="761" mass="84725">MTPSIIATCKQTRFHLLHDQPAQEIDVEGLTIAVTPQPVQSADDADPANPKAKGKSKSKPKSKAEARELIVDAHLRLKAGVHYGLIGRNGTGKSTLLRAMADKLVPGIPHPTRIAILQQTEIEDEVRTFQCEGEDRSRRDLPVLEYVMSSDRFRNGVVRKMNCKATTSYLKEKANDSEVLSKSFETDDPVAPVRAIRGVRHDDIKKGLFLAQKNASLKSGARGLQARKDLKAAEARYQASKELVEQPDQPIDAEALKAETQAAMDTLQELQAQFEVMKLVDIEKQARQILTGLGFDEAMLRKPFLTLSGGWRMRCLLASVLIQNPDIIILDEPTNFLDLLGVVWLENYLQQLRDSPQTTIVLVSHDRDFVNAVCEEIVILRDQKLTYFRGNLSAYEKDFEEQKLYWGRMKEAQERQIAHMEATIRENIKLGKKTNDDNKLRMAKSRQKKVDDRMGIQVNANGGRFKLNRDLVGYHLTARAEIEVPTDEKGASIILPDASELRFPGPLLSAEGVVFRYTRAAPPILNGIDLVMHMGDRVGIMGLNGSGKSTLIRLLTGNLQPTQGKISTHSRLKLGYYAQHSIEELHEQGRADPTLTALGFMTKEINSALSEGEIRGLLSSLGLQGRIVSDVPIAGLSGGQLVRLAIAKVIWNSPHLLVLDEITTHLDFHTVTALATALSSFNGAILLVSHDRFLVRSVIGGKRDGEHNLDDEFEGVDEEVEEQSRRRSVYVMKGGKLIEQLNGVEQFEQSLVKRVKKMLSQ</sequence>
<feature type="domain" description="ABC transporter" evidence="6">
    <location>
        <begin position="508"/>
        <end position="759"/>
    </location>
</feature>
<evidence type="ECO:0000313" key="9">
    <source>
        <dbReference type="Proteomes" id="UP000630445"/>
    </source>
</evidence>
<dbReference type="FunFam" id="3.40.50.300:FF:003119">
    <property type="entry name" value="ABC ATPase, putative (AFU_orthologue AFUA_1G16440)"/>
    <property type="match status" value="1"/>
</dbReference>
<dbReference type="GO" id="GO:0016020">
    <property type="term" value="C:membrane"/>
    <property type="evidence" value="ECO:0007669"/>
    <property type="project" value="UniProtKB-SubCell"/>
</dbReference>
<evidence type="ECO:0000256" key="1">
    <source>
        <dbReference type="ARBA" id="ARBA00004141"/>
    </source>
</evidence>
<dbReference type="EMBL" id="JACBAF010001976">
    <property type="protein sequence ID" value="KAF7170665.1"/>
    <property type="molecule type" value="Genomic_DNA"/>
</dbReference>
<dbReference type="EMBL" id="JACBAD010001872">
    <property type="protein sequence ID" value="KAF7131133.1"/>
    <property type="molecule type" value="Genomic_DNA"/>
</dbReference>
<gene>
    <name evidence="7" type="ORF">CNMCM5793_004120</name>
    <name evidence="8" type="ORF">CNMCM6106_005265</name>
</gene>
<dbReference type="OrthoDB" id="2110130at2759"/>
<feature type="region of interest" description="Disordered" evidence="5">
    <location>
        <begin position="37"/>
        <end position="65"/>
    </location>
</feature>
<dbReference type="PROSITE" id="PS50893">
    <property type="entry name" value="ABC_TRANSPORTER_2"/>
    <property type="match status" value="2"/>
</dbReference>
<keyword evidence="3" id="KW-0547">Nucleotide-binding</keyword>
<keyword evidence="9" id="KW-1185">Reference proteome</keyword>
<dbReference type="Pfam" id="PF00005">
    <property type="entry name" value="ABC_tran"/>
    <property type="match status" value="3"/>
</dbReference>
<dbReference type="Proteomes" id="UP000630445">
    <property type="component" value="Unassembled WGS sequence"/>
</dbReference>
<evidence type="ECO:0000259" key="6">
    <source>
        <dbReference type="PROSITE" id="PS50893"/>
    </source>
</evidence>
<dbReference type="Pfam" id="PF12848">
    <property type="entry name" value="ABC_tran_Xtn"/>
    <property type="match status" value="1"/>
</dbReference>
<dbReference type="AlphaFoldDB" id="A0A8H6UYA4"/>
<name>A0A8H6UYA4_9EURO</name>
<comment type="caution">
    <text evidence="8">The sequence shown here is derived from an EMBL/GenBank/DDBJ whole genome shotgun (WGS) entry which is preliminary data.</text>
</comment>
<dbReference type="GO" id="GO:0005524">
    <property type="term" value="F:ATP binding"/>
    <property type="evidence" value="ECO:0007669"/>
    <property type="project" value="UniProtKB-KW"/>
</dbReference>
<dbReference type="FunFam" id="3.40.50.300:FF:000011">
    <property type="entry name" value="Putative ABC transporter ATP-binding component"/>
    <property type="match status" value="1"/>
</dbReference>
<dbReference type="Gene3D" id="3.40.50.300">
    <property type="entry name" value="P-loop containing nucleotide triphosphate hydrolases"/>
    <property type="match status" value="3"/>
</dbReference>
<dbReference type="SUPFAM" id="SSF52540">
    <property type="entry name" value="P-loop containing nucleoside triphosphate hydrolases"/>
    <property type="match status" value="2"/>
</dbReference>
<dbReference type="InterPro" id="IPR003439">
    <property type="entry name" value="ABC_transporter-like_ATP-bd"/>
</dbReference>
<dbReference type="SMART" id="SM00382">
    <property type="entry name" value="AAA"/>
    <property type="match status" value="2"/>
</dbReference>
<reference evidence="8" key="1">
    <citation type="submission" date="2020-06" db="EMBL/GenBank/DDBJ databases">
        <title>Draft genome sequences of strains closely related to Aspergillus parafelis and Aspergillus hiratsukae.</title>
        <authorList>
            <person name="Dos Santos R.A.C."/>
            <person name="Rivero-Menendez O."/>
            <person name="Steenwyk J.L."/>
            <person name="Mead M.E."/>
            <person name="Goldman G.H."/>
            <person name="Alastruey-Izquierdo A."/>
            <person name="Rokas A."/>
        </authorList>
    </citation>
    <scope>NUCLEOTIDE SEQUENCE</scope>
    <source>
        <strain evidence="7">CNM-CM5793</strain>
        <strain evidence="8">CNM-CM6106</strain>
    </source>
</reference>
<evidence type="ECO:0000256" key="3">
    <source>
        <dbReference type="ARBA" id="ARBA00022741"/>
    </source>
</evidence>
<dbReference type="InterPro" id="IPR032781">
    <property type="entry name" value="ABC_tran_Xtn"/>
</dbReference>
<dbReference type="PANTHER" id="PTHR19211:SF135">
    <property type="entry name" value="ATPASE, PUTATIVE (AFU_ORTHOLOGUE AFUA_1G16440)-RELATED"/>
    <property type="match status" value="1"/>
</dbReference>
<dbReference type="GO" id="GO:0016887">
    <property type="term" value="F:ATP hydrolysis activity"/>
    <property type="evidence" value="ECO:0007669"/>
    <property type="project" value="InterPro"/>
</dbReference>
<dbReference type="PANTHER" id="PTHR19211">
    <property type="entry name" value="ATP-BINDING TRANSPORT PROTEIN-RELATED"/>
    <property type="match status" value="1"/>
</dbReference>
<protein>
    <recommendedName>
        <fullName evidence="6">ABC transporter domain-containing protein</fullName>
    </recommendedName>
</protein>
<organism evidence="8 10">
    <name type="scientific">Aspergillus hiratsukae</name>
    <dbReference type="NCBI Taxonomy" id="1194566"/>
    <lineage>
        <taxon>Eukaryota</taxon>
        <taxon>Fungi</taxon>
        <taxon>Dikarya</taxon>
        <taxon>Ascomycota</taxon>
        <taxon>Pezizomycotina</taxon>
        <taxon>Eurotiomycetes</taxon>
        <taxon>Eurotiomycetidae</taxon>
        <taxon>Eurotiales</taxon>
        <taxon>Aspergillaceae</taxon>
        <taxon>Aspergillus</taxon>
        <taxon>Aspergillus subgen. Fumigati</taxon>
    </lineage>
</organism>
<evidence type="ECO:0000256" key="5">
    <source>
        <dbReference type="SAM" id="MobiDB-lite"/>
    </source>
</evidence>
<evidence type="ECO:0000313" key="10">
    <source>
        <dbReference type="Proteomes" id="UP000662466"/>
    </source>
</evidence>
<evidence type="ECO:0000313" key="8">
    <source>
        <dbReference type="EMBL" id="KAF7170665.1"/>
    </source>
</evidence>
<accession>A0A8H6UYA4</accession>
<dbReference type="InterPro" id="IPR017871">
    <property type="entry name" value="ABC_transporter-like_CS"/>
</dbReference>
<dbReference type="Proteomes" id="UP000662466">
    <property type="component" value="Unassembled WGS sequence"/>
</dbReference>
<feature type="domain" description="ABC transporter" evidence="6">
    <location>
        <begin position="54"/>
        <end position="407"/>
    </location>
</feature>
<dbReference type="InterPro" id="IPR027417">
    <property type="entry name" value="P-loop_NTPase"/>
</dbReference>
<feature type="compositionally biased region" description="Basic residues" evidence="5">
    <location>
        <begin position="52"/>
        <end position="61"/>
    </location>
</feature>
<evidence type="ECO:0000256" key="4">
    <source>
        <dbReference type="ARBA" id="ARBA00022840"/>
    </source>
</evidence>
<keyword evidence="2" id="KW-0677">Repeat</keyword>
<comment type="subcellular location">
    <subcellularLocation>
        <location evidence="1">Membrane</location>
        <topology evidence="1">Multi-pass membrane protein</topology>
    </subcellularLocation>
</comment>
<evidence type="ECO:0000313" key="7">
    <source>
        <dbReference type="EMBL" id="KAF7131133.1"/>
    </source>
</evidence>
<dbReference type="InterPro" id="IPR003593">
    <property type="entry name" value="AAA+_ATPase"/>
</dbReference>
<dbReference type="PROSITE" id="PS00211">
    <property type="entry name" value="ABC_TRANSPORTER_1"/>
    <property type="match status" value="1"/>
</dbReference>
<proteinExistence type="predicted"/>
<dbReference type="CDD" id="cd03221">
    <property type="entry name" value="ABCF_EF-3"/>
    <property type="match status" value="1"/>
</dbReference>
<dbReference type="InterPro" id="IPR050611">
    <property type="entry name" value="ABCF"/>
</dbReference>
<keyword evidence="4" id="KW-0067">ATP-binding</keyword>